<feature type="domain" description="BHLH" evidence="6">
    <location>
        <begin position="8"/>
        <end position="58"/>
    </location>
</feature>
<dbReference type="AlphaFoldDB" id="A0A6J1B2H4"/>
<evidence type="ECO:0000256" key="1">
    <source>
        <dbReference type="ARBA" id="ARBA00004123"/>
    </source>
</evidence>
<name>A0A6J1B2H4_9ROSI</name>
<keyword evidence="2" id="KW-0805">Transcription regulation</keyword>
<evidence type="ECO:0000313" key="7">
    <source>
        <dbReference type="Proteomes" id="UP000504621"/>
    </source>
</evidence>
<evidence type="ECO:0000256" key="3">
    <source>
        <dbReference type="ARBA" id="ARBA00023163"/>
    </source>
</evidence>
<keyword evidence="5" id="KW-0175">Coiled coil</keyword>
<dbReference type="InterPro" id="IPR036638">
    <property type="entry name" value="HLH_DNA-bd_sf"/>
</dbReference>
<protein>
    <submittedName>
        <fullName evidence="8">Transcription factor bHLH167-like</fullName>
    </submittedName>
</protein>
<dbReference type="Gene3D" id="4.10.280.10">
    <property type="entry name" value="Helix-loop-helix DNA-binding domain"/>
    <property type="match status" value="1"/>
</dbReference>
<comment type="subcellular location">
    <subcellularLocation>
        <location evidence="1">Nucleus</location>
    </subcellularLocation>
</comment>
<keyword evidence="7" id="KW-1185">Reference proteome</keyword>
<dbReference type="GeneID" id="110423572"/>
<reference evidence="8" key="1">
    <citation type="submission" date="2025-08" db="UniProtKB">
        <authorList>
            <consortium name="RefSeq"/>
        </authorList>
    </citation>
    <scope>IDENTIFICATION</scope>
    <source>
        <tissue evidence="8">Leaf</tissue>
    </source>
</reference>
<evidence type="ECO:0000259" key="6">
    <source>
        <dbReference type="PROSITE" id="PS50888"/>
    </source>
</evidence>
<gene>
    <name evidence="8" type="primary">LOC110423572</name>
</gene>
<dbReference type="Proteomes" id="UP000504621">
    <property type="component" value="Unplaced"/>
</dbReference>
<dbReference type="PANTHER" id="PTHR13935:SF163">
    <property type="entry name" value="TRANSCRIPTION FACTOR ORG2-LIKE"/>
    <property type="match status" value="1"/>
</dbReference>
<organism evidence="7 8">
    <name type="scientific">Herrania umbratica</name>
    <dbReference type="NCBI Taxonomy" id="108875"/>
    <lineage>
        <taxon>Eukaryota</taxon>
        <taxon>Viridiplantae</taxon>
        <taxon>Streptophyta</taxon>
        <taxon>Embryophyta</taxon>
        <taxon>Tracheophyta</taxon>
        <taxon>Spermatophyta</taxon>
        <taxon>Magnoliopsida</taxon>
        <taxon>eudicotyledons</taxon>
        <taxon>Gunneridae</taxon>
        <taxon>Pentapetalae</taxon>
        <taxon>rosids</taxon>
        <taxon>malvids</taxon>
        <taxon>Malvales</taxon>
        <taxon>Malvaceae</taxon>
        <taxon>Byttnerioideae</taxon>
        <taxon>Herrania</taxon>
    </lineage>
</organism>
<dbReference type="GO" id="GO:0046983">
    <property type="term" value="F:protein dimerization activity"/>
    <property type="evidence" value="ECO:0007669"/>
    <property type="project" value="InterPro"/>
</dbReference>
<dbReference type="Pfam" id="PF00010">
    <property type="entry name" value="HLH"/>
    <property type="match status" value="1"/>
</dbReference>
<dbReference type="SMART" id="SM00353">
    <property type="entry name" value="HLH"/>
    <property type="match status" value="1"/>
</dbReference>
<dbReference type="RefSeq" id="XP_021293485.1">
    <property type="nucleotide sequence ID" value="XM_021437810.1"/>
</dbReference>
<evidence type="ECO:0000256" key="4">
    <source>
        <dbReference type="ARBA" id="ARBA00023242"/>
    </source>
</evidence>
<dbReference type="PANTHER" id="PTHR13935">
    <property type="entry name" value="ACHAETE-SCUTE TRANSCRIPTION FACTOR-RELATED"/>
    <property type="match status" value="1"/>
</dbReference>
<keyword evidence="4" id="KW-0539">Nucleus</keyword>
<evidence type="ECO:0000256" key="5">
    <source>
        <dbReference type="SAM" id="Coils"/>
    </source>
</evidence>
<accession>A0A6J1B2H4</accession>
<evidence type="ECO:0000313" key="8">
    <source>
        <dbReference type="RefSeq" id="XP_021293485.1"/>
    </source>
</evidence>
<dbReference type="InterPro" id="IPR011598">
    <property type="entry name" value="bHLH_dom"/>
</dbReference>
<dbReference type="GO" id="GO:0000981">
    <property type="term" value="F:DNA-binding transcription factor activity, RNA polymerase II-specific"/>
    <property type="evidence" value="ECO:0007669"/>
    <property type="project" value="TreeGrafter"/>
</dbReference>
<dbReference type="GO" id="GO:0090575">
    <property type="term" value="C:RNA polymerase II transcription regulator complex"/>
    <property type="evidence" value="ECO:0007669"/>
    <property type="project" value="TreeGrafter"/>
</dbReference>
<keyword evidence="3" id="KW-0804">Transcription</keyword>
<evidence type="ECO:0000256" key="2">
    <source>
        <dbReference type="ARBA" id="ARBA00023015"/>
    </source>
</evidence>
<sequence length="165" mass="18624">MPRGTASLTRMNRNLIERERRSQMKVLFSNLVALLPPHPSKMSIHALLERATIYVNQLQKRTEELKQKKAQLEEGQSTATRISPVIKITDFDSTIQVNLVAGTDMKFALCDIISILEEEGAEVLSATYHIVGNKVVLSLHSQAAYSRIGIQNSRVRDRLKRLQIS</sequence>
<dbReference type="InterPro" id="IPR015660">
    <property type="entry name" value="MASH1/Ascl1a-like"/>
</dbReference>
<dbReference type="PROSITE" id="PS50888">
    <property type="entry name" value="BHLH"/>
    <property type="match status" value="1"/>
</dbReference>
<feature type="coiled-coil region" evidence="5">
    <location>
        <begin position="48"/>
        <end position="78"/>
    </location>
</feature>
<dbReference type="SUPFAM" id="SSF47459">
    <property type="entry name" value="HLH, helix-loop-helix DNA-binding domain"/>
    <property type="match status" value="1"/>
</dbReference>
<proteinExistence type="predicted"/>
<dbReference type="GO" id="GO:0000977">
    <property type="term" value="F:RNA polymerase II transcription regulatory region sequence-specific DNA binding"/>
    <property type="evidence" value="ECO:0007669"/>
    <property type="project" value="TreeGrafter"/>
</dbReference>
<dbReference type="OrthoDB" id="1870484at2759"/>